<name>A0ACC0VR23_9STRA</name>
<dbReference type="EMBL" id="CM047587">
    <property type="protein sequence ID" value="KAI9908178.1"/>
    <property type="molecule type" value="Genomic_DNA"/>
</dbReference>
<accession>A0ACC0VR23</accession>
<organism evidence="1 2">
    <name type="scientific">Peronosclerospora sorghi</name>
    <dbReference type="NCBI Taxonomy" id="230839"/>
    <lineage>
        <taxon>Eukaryota</taxon>
        <taxon>Sar</taxon>
        <taxon>Stramenopiles</taxon>
        <taxon>Oomycota</taxon>
        <taxon>Peronosporomycetes</taxon>
        <taxon>Peronosporales</taxon>
        <taxon>Peronosporaceae</taxon>
        <taxon>Peronosclerospora</taxon>
    </lineage>
</organism>
<comment type="caution">
    <text evidence="1">The sequence shown here is derived from an EMBL/GenBank/DDBJ whole genome shotgun (WGS) entry which is preliminary data.</text>
</comment>
<protein>
    <submittedName>
        <fullName evidence="1">Uncharacterized protein</fullName>
    </submittedName>
</protein>
<keyword evidence="2" id="KW-1185">Reference proteome</keyword>
<evidence type="ECO:0000313" key="1">
    <source>
        <dbReference type="EMBL" id="KAI9908178.1"/>
    </source>
</evidence>
<reference evidence="1 2" key="1">
    <citation type="journal article" date="2022" name="bioRxiv">
        <title>The genome of the oomycete Peronosclerospora sorghi, a cosmopolitan pathogen of maize and sorghum, is inflated with dispersed pseudogenes.</title>
        <authorList>
            <person name="Fletcher K."/>
            <person name="Martin F."/>
            <person name="Isakeit T."/>
            <person name="Cavanaugh K."/>
            <person name="Magill C."/>
            <person name="Michelmore R."/>
        </authorList>
    </citation>
    <scope>NUCLEOTIDE SEQUENCE [LARGE SCALE GENOMIC DNA]</scope>
    <source>
        <strain evidence="1">P6</strain>
    </source>
</reference>
<proteinExistence type="predicted"/>
<gene>
    <name evidence="1" type="ORF">PsorP6_004425</name>
</gene>
<dbReference type="Proteomes" id="UP001163321">
    <property type="component" value="Chromosome 8"/>
</dbReference>
<evidence type="ECO:0000313" key="2">
    <source>
        <dbReference type="Proteomes" id="UP001163321"/>
    </source>
</evidence>
<sequence length="166" mass="18317">MTDPWCLCNEDDADLVLCGCGSSRDYEEELASALLVVTGGQLLHGDALLRLLEAHMAARERYYLTSSVLPFLGPARPSRHRRPFYSHDGHPSQGLRATTGGVRASLRNRQRRRPPGTTKATCRSSLGAGGHPSVLREQQRHQAPVLDLWLPARDAPAMLRRAEEAL</sequence>